<dbReference type="InterPro" id="IPR000571">
    <property type="entry name" value="Znf_CCCH"/>
</dbReference>
<evidence type="ECO:0000313" key="8">
    <source>
        <dbReference type="EMBL" id="OCF60294.1"/>
    </source>
</evidence>
<dbReference type="STRING" id="1331196.A0A1B9IXZ0"/>
<dbReference type="PROSITE" id="PS50103">
    <property type="entry name" value="ZF_C3H1"/>
    <property type="match status" value="1"/>
</dbReference>
<dbReference type="GO" id="GO:0003729">
    <property type="term" value="F:mRNA binding"/>
    <property type="evidence" value="ECO:0007669"/>
    <property type="project" value="InterPro"/>
</dbReference>
<dbReference type="SMART" id="SM00356">
    <property type="entry name" value="ZnF_C3H1"/>
    <property type="match status" value="1"/>
</dbReference>
<evidence type="ECO:0000313" key="9">
    <source>
        <dbReference type="Proteomes" id="UP000092583"/>
    </source>
</evidence>
<keyword evidence="4 5" id="KW-0862">Zinc</keyword>
<feature type="region of interest" description="Disordered" evidence="6">
    <location>
        <begin position="602"/>
        <end position="631"/>
    </location>
</feature>
<keyword evidence="2" id="KW-0677">Repeat</keyword>
<evidence type="ECO:0000256" key="1">
    <source>
        <dbReference type="ARBA" id="ARBA00022723"/>
    </source>
</evidence>
<evidence type="ECO:0000256" key="4">
    <source>
        <dbReference type="ARBA" id="ARBA00022833"/>
    </source>
</evidence>
<feature type="zinc finger region" description="C3H1-type" evidence="5">
    <location>
        <begin position="526"/>
        <end position="554"/>
    </location>
</feature>
<feature type="region of interest" description="Disordered" evidence="6">
    <location>
        <begin position="1"/>
        <end position="77"/>
    </location>
</feature>
<evidence type="ECO:0000256" key="3">
    <source>
        <dbReference type="ARBA" id="ARBA00022771"/>
    </source>
</evidence>
<dbReference type="Pfam" id="PF00642">
    <property type="entry name" value="zf-CCCH"/>
    <property type="match status" value="1"/>
</dbReference>
<dbReference type="AlphaFoldDB" id="A0A1B9IXZ0"/>
<evidence type="ECO:0000256" key="6">
    <source>
        <dbReference type="SAM" id="MobiDB-lite"/>
    </source>
</evidence>
<feature type="compositionally biased region" description="Low complexity" evidence="6">
    <location>
        <begin position="1"/>
        <end position="10"/>
    </location>
</feature>
<reference evidence="8 9" key="1">
    <citation type="submission" date="2013-07" db="EMBL/GenBank/DDBJ databases">
        <title>The Genome Sequence of Kwoniella mangroviensis CBS10435.</title>
        <authorList>
            <consortium name="The Broad Institute Genome Sequencing Platform"/>
            <person name="Cuomo C."/>
            <person name="Litvintseva A."/>
            <person name="Chen Y."/>
            <person name="Heitman J."/>
            <person name="Sun S."/>
            <person name="Springer D."/>
            <person name="Dromer F."/>
            <person name="Young S.K."/>
            <person name="Zeng Q."/>
            <person name="Gargeya S."/>
            <person name="Fitzgerald M."/>
            <person name="Abouelleil A."/>
            <person name="Alvarado L."/>
            <person name="Berlin A.M."/>
            <person name="Chapman S.B."/>
            <person name="Dewar J."/>
            <person name="Goldberg J."/>
            <person name="Griggs A."/>
            <person name="Gujja S."/>
            <person name="Hansen M."/>
            <person name="Howarth C."/>
            <person name="Imamovic A."/>
            <person name="Larimer J."/>
            <person name="McCowan C."/>
            <person name="Murphy C."/>
            <person name="Pearson M."/>
            <person name="Priest M."/>
            <person name="Roberts A."/>
            <person name="Saif S."/>
            <person name="Shea T."/>
            <person name="Sykes S."/>
            <person name="Wortman J."/>
            <person name="Nusbaum C."/>
            <person name="Birren B."/>
        </authorList>
    </citation>
    <scope>NUCLEOTIDE SEQUENCE [LARGE SCALE GENOMIC DNA]</scope>
    <source>
        <strain evidence="8 9">CBS 10435</strain>
    </source>
</reference>
<feature type="region of interest" description="Disordered" evidence="6">
    <location>
        <begin position="658"/>
        <end position="690"/>
    </location>
</feature>
<name>A0A1B9IXZ0_9TREE</name>
<keyword evidence="1 5" id="KW-0479">Metal-binding</keyword>
<dbReference type="PANTHER" id="PTHR12547">
    <property type="entry name" value="CCCH ZINC FINGER/TIS11-RELATED"/>
    <property type="match status" value="1"/>
</dbReference>
<organism evidence="8 9">
    <name type="scientific">Kwoniella mangroviensis CBS 10435</name>
    <dbReference type="NCBI Taxonomy" id="1331196"/>
    <lineage>
        <taxon>Eukaryota</taxon>
        <taxon>Fungi</taxon>
        <taxon>Dikarya</taxon>
        <taxon>Basidiomycota</taxon>
        <taxon>Agaricomycotina</taxon>
        <taxon>Tremellomycetes</taxon>
        <taxon>Tremellales</taxon>
        <taxon>Cryptococcaceae</taxon>
        <taxon>Kwoniella</taxon>
    </lineage>
</organism>
<sequence length="780" mass="84316">MATITSTYSSPTPPAHGHQQRDPSVNSLVDHSYSGNRYKAQRPRSRQPSSSAFNDEGSEVDVTLDGSSMTPNKGEQHMAVDYATVNFTERPETDSKADLSTANTYKGTCPSYQNSPNHLLQSARPRLVGSGVGAINRHLNGSTPGRASKNVKVSSFTARVSAPPRAINYIKGFVPPAVDTPPGGLNEGPPVETGNMLEQLPNARDRSMVLSNLRGGVPTFTPGAYYNPTSYLHSASLSLVPSAQFLPFTPRSHLLPDLTRFASAEYIASLIAASPAATTSDGTPITRPFSLAPLPYTDEDIPIPQPYNTEYPHPITAYASPRVNHETVKRSGYGQLLKALVEQDLPLTLGSRLYDAGFRDLDSSVYLLFSFEGSQGNGIPESLWSKLENVTSSRLPVGSNGVSPFARSTTATSNAVEIPPRFAQLNNQAAIEFGMLTPPGSTEEVDYFTKPINNRLPDYDPTPRPSPDYHSIKHASSMANMRVIDHSWDQRGSGHPDQCPPPSSIYQPRTNHSASSETIATGISPFYKTELCAIWQQTGKCKYGGQCQYAHGVEELRLPRHLQNAARTSSPAKEGMITHPPHDYEANNGIIYPSPTRPISLRPHARGTASGISQAHSQARSEPRRSSCPPQQLAALAEGVEDDHPLPLPARHQSLAVPAPIGAERTCPTSTTRNNTPSTRSSISSTEKWEDMPPFTLAESSFASSLLRSEPSTMSLSLSTSSSSGYSLFTDYGEKATTYSPIDGDITISDHDGLKHGYSSQPFGGMKGFEASNNGHSHWK</sequence>
<feature type="region of interest" description="Disordered" evidence="6">
    <location>
        <begin position="759"/>
        <end position="780"/>
    </location>
</feature>
<keyword evidence="3 5" id="KW-0863">Zinc-finger</keyword>
<dbReference type="InterPro" id="IPR045877">
    <property type="entry name" value="ZFP36-like"/>
</dbReference>
<gene>
    <name evidence="8" type="ORF">L486_02974</name>
</gene>
<feature type="compositionally biased region" description="Polar residues" evidence="6">
    <location>
        <begin position="22"/>
        <end position="35"/>
    </location>
</feature>
<dbReference type="SUPFAM" id="SSF90229">
    <property type="entry name" value="CCCH zinc finger"/>
    <property type="match status" value="1"/>
</dbReference>
<dbReference type="InterPro" id="IPR036855">
    <property type="entry name" value="Znf_CCCH_sf"/>
</dbReference>
<dbReference type="OrthoDB" id="410307at2759"/>
<feature type="compositionally biased region" description="Polar residues" evidence="6">
    <location>
        <begin position="771"/>
        <end position="780"/>
    </location>
</feature>
<dbReference type="Proteomes" id="UP000092583">
    <property type="component" value="Unassembled WGS sequence"/>
</dbReference>
<evidence type="ECO:0000256" key="5">
    <source>
        <dbReference type="PROSITE-ProRule" id="PRU00723"/>
    </source>
</evidence>
<feature type="domain" description="C3H1-type" evidence="7">
    <location>
        <begin position="526"/>
        <end position="554"/>
    </location>
</feature>
<dbReference type="GO" id="GO:0008270">
    <property type="term" value="F:zinc ion binding"/>
    <property type="evidence" value="ECO:0007669"/>
    <property type="project" value="UniProtKB-KW"/>
</dbReference>
<feature type="compositionally biased region" description="Low complexity" evidence="6">
    <location>
        <begin position="668"/>
        <end position="686"/>
    </location>
</feature>
<dbReference type="FunFam" id="4.10.1000.10:FF:000001">
    <property type="entry name" value="zinc finger CCCH domain-containing protein 15-like"/>
    <property type="match status" value="1"/>
</dbReference>
<accession>A0A1B9IXZ0</accession>
<evidence type="ECO:0000256" key="2">
    <source>
        <dbReference type="ARBA" id="ARBA00022737"/>
    </source>
</evidence>
<dbReference type="Gene3D" id="4.10.1000.10">
    <property type="entry name" value="Zinc finger, CCCH-type"/>
    <property type="match status" value="1"/>
</dbReference>
<proteinExistence type="predicted"/>
<evidence type="ECO:0000259" key="7">
    <source>
        <dbReference type="PROSITE" id="PS50103"/>
    </source>
</evidence>
<reference evidence="9" key="2">
    <citation type="submission" date="2013-12" db="EMBL/GenBank/DDBJ databases">
        <title>Evolution of pathogenesis and genome organization in the Tremellales.</title>
        <authorList>
            <person name="Cuomo C."/>
            <person name="Litvintseva A."/>
            <person name="Heitman J."/>
            <person name="Chen Y."/>
            <person name="Sun S."/>
            <person name="Springer D."/>
            <person name="Dromer F."/>
            <person name="Young S."/>
            <person name="Zeng Q."/>
            <person name="Chapman S."/>
            <person name="Gujja S."/>
            <person name="Saif S."/>
            <person name="Birren B."/>
        </authorList>
    </citation>
    <scope>NUCLEOTIDE SEQUENCE [LARGE SCALE GENOMIC DNA]</scope>
    <source>
        <strain evidence="9">CBS 10435</strain>
    </source>
</reference>
<protein>
    <recommendedName>
        <fullName evidence="7">C3H1-type domain-containing protein</fullName>
    </recommendedName>
</protein>
<dbReference type="EMBL" id="KI669460">
    <property type="protein sequence ID" value="OCF60294.1"/>
    <property type="molecule type" value="Genomic_DNA"/>
</dbReference>
<keyword evidence="9" id="KW-1185">Reference proteome</keyword>